<dbReference type="Pfam" id="PF12937">
    <property type="entry name" value="F-box-like"/>
    <property type="match status" value="1"/>
</dbReference>
<dbReference type="Pfam" id="PF19270">
    <property type="entry name" value="FBO_C"/>
    <property type="match status" value="1"/>
</dbReference>
<dbReference type="FunFam" id="1.20.1280.50:FF:000045">
    <property type="entry name" value="F-box protein 7"/>
    <property type="match status" value="1"/>
</dbReference>
<dbReference type="GO" id="GO:0031146">
    <property type="term" value="P:SCF-dependent proteasomal ubiquitin-dependent protein catabolic process"/>
    <property type="evidence" value="ECO:0007669"/>
    <property type="project" value="UniProtKB-UniRule"/>
</dbReference>
<gene>
    <name evidence="4" type="ORF">Sango_2170500</name>
</gene>
<dbReference type="EMBL" id="JACGWL010000012">
    <property type="protein sequence ID" value="KAK4391072.1"/>
    <property type="molecule type" value="Genomic_DNA"/>
</dbReference>
<comment type="function">
    <text evidence="2">Acts as a component of a SCF E3 ubiquitin ligase complexes.</text>
</comment>
<name>A0AAE1WCZ3_9LAMI</name>
<dbReference type="InterPro" id="IPR001810">
    <property type="entry name" value="F-box_dom"/>
</dbReference>
<evidence type="ECO:0000256" key="1">
    <source>
        <dbReference type="ARBA" id="ARBA00022786"/>
    </source>
</evidence>
<reference evidence="4" key="1">
    <citation type="submission" date="2020-06" db="EMBL/GenBank/DDBJ databases">
        <authorList>
            <person name="Li T."/>
            <person name="Hu X."/>
            <person name="Zhang T."/>
            <person name="Song X."/>
            <person name="Zhang H."/>
            <person name="Dai N."/>
            <person name="Sheng W."/>
            <person name="Hou X."/>
            <person name="Wei L."/>
        </authorList>
    </citation>
    <scope>NUCLEOTIDE SEQUENCE</scope>
    <source>
        <strain evidence="4">K16</strain>
        <tissue evidence="4">Leaf</tissue>
    </source>
</reference>
<dbReference type="SMART" id="SM00256">
    <property type="entry name" value="FBOX"/>
    <property type="match status" value="1"/>
</dbReference>
<dbReference type="SUPFAM" id="SSF81383">
    <property type="entry name" value="F-box domain"/>
    <property type="match status" value="1"/>
</dbReference>
<evidence type="ECO:0000256" key="2">
    <source>
        <dbReference type="RuleBase" id="RU369085"/>
    </source>
</evidence>
<keyword evidence="2" id="KW-0539">Nucleus</keyword>
<comment type="pathway">
    <text evidence="2">Protein modification; protein ubiquitination.</text>
</comment>
<dbReference type="InterPro" id="IPR036047">
    <property type="entry name" value="F-box-like_dom_sf"/>
</dbReference>
<dbReference type="GO" id="GO:0019005">
    <property type="term" value="C:SCF ubiquitin ligase complex"/>
    <property type="evidence" value="ECO:0007669"/>
    <property type="project" value="UniProtKB-UniRule"/>
</dbReference>
<dbReference type="AlphaFoldDB" id="A0AAE1WCZ3"/>
<comment type="subcellular location">
    <subcellularLocation>
        <location evidence="2">Nucleus</location>
    </subcellularLocation>
</comment>
<dbReference type="PROSITE" id="PS50181">
    <property type="entry name" value="FBOX"/>
    <property type="match status" value="1"/>
</dbReference>
<organism evidence="4 5">
    <name type="scientific">Sesamum angolense</name>
    <dbReference type="NCBI Taxonomy" id="2727404"/>
    <lineage>
        <taxon>Eukaryota</taxon>
        <taxon>Viridiplantae</taxon>
        <taxon>Streptophyta</taxon>
        <taxon>Embryophyta</taxon>
        <taxon>Tracheophyta</taxon>
        <taxon>Spermatophyta</taxon>
        <taxon>Magnoliopsida</taxon>
        <taxon>eudicotyledons</taxon>
        <taxon>Gunneridae</taxon>
        <taxon>Pentapetalae</taxon>
        <taxon>asterids</taxon>
        <taxon>lamiids</taxon>
        <taxon>Lamiales</taxon>
        <taxon>Pedaliaceae</taxon>
        <taxon>Sesamum</taxon>
    </lineage>
</organism>
<dbReference type="Proteomes" id="UP001289374">
    <property type="component" value="Unassembled WGS sequence"/>
</dbReference>
<accession>A0AAE1WCZ3</accession>
<comment type="caution">
    <text evidence="4">The sequence shown here is derived from an EMBL/GenBank/DDBJ whole genome shotgun (WGS) entry which is preliminary data.</text>
</comment>
<protein>
    <recommendedName>
        <fullName evidence="2">F-box protein</fullName>
    </recommendedName>
</protein>
<sequence length="387" mass="44720">MISTIDGSHADELIERNNEFPAPSQREERKRCKSLFKMTSDYALKHAAELESASRLRAAQFLVTQRPWLDLYGINVRPVAPFGSLSRKSVVETALIHRSLPDELLFEIFSKMTPYTLGRAACVCRKWRYTIRNPVFWRNACLRAWQLNGVAENYKVLQSKYDGSWRKMWLLRPRLRTDGLYVSRNTYIRAGVAEWKITNPVHIVCYFRYLRFYPSGRFLYKNSSQKIKDVVKFMNFRASKTDCVFSGQYTLSEDKVRFYCCYFTSGLFLLKLLLYPGLRPTVLRIRLRLRGTTAGANNRMDLISLVTSGVNDAEASGPDEDILGVVEGWQEDESHNPDVPAVSHKRGLTPFVFVPFDEVETSVLNLPVEKMDYLYRLGHSMENQICL</sequence>
<evidence type="ECO:0000259" key="3">
    <source>
        <dbReference type="PROSITE" id="PS50181"/>
    </source>
</evidence>
<evidence type="ECO:0000313" key="5">
    <source>
        <dbReference type="Proteomes" id="UP001289374"/>
    </source>
</evidence>
<reference evidence="4" key="2">
    <citation type="journal article" date="2024" name="Plant">
        <title>Genomic evolution and insights into agronomic trait innovations of Sesamum species.</title>
        <authorList>
            <person name="Miao H."/>
            <person name="Wang L."/>
            <person name="Qu L."/>
            <person name="Liu H."/>
            <person name="Sun Y."/>
            <person name="Le M."/>
            <person name="Wang Q."/>
            <person name="Wei S."/>
            <person name="Zheng Y."/>
            <person name="Lin W."/>
            <person name="Duan Y."/>
            <person name="Cao H."/>
            <person name="Xiong S."/>
            <person name="Wang X."/>
            <person name="Wei L."/>
            <person name="Li C."/>
            <person name="Ma Q."/>
            <person name="Ju M."/>
            <person name="Zhao R."/>
            <person name="Li G."/>
            <person name="Mu C."/>
            <person name="Tian Q."/>
            <person name="Mei H."/>
            <person name="Zhang T."/>
            <person name="Gao T."/>
            <person name="Zhang H."/>
        </authorList>
    </citation>
    <scope>NUCLEOTIDE SEQUENCE</scope>
    <source>
        <strain evidence="4">K16</strain>
    </source>
</reference>
<proteinExistence type="predicted"/>
<feature type="domain" description="F-box" evidence="3">
    <location>
        <begin position="94"/>
        <end position="140"/>
    </location>
</feature>
<dbReference type="GO" id="GO:0016567">
    <property type="term" value="P:protein ubiquitination"/>
    <property type="evidence" value="ECO:0007669"/>
    <property type="project" value="UniProtKB-UniRule"/>
</dbReference>
<keyword evidence="5" id="KW-1185">Reference proteome</keyword>
<dbReference type="PANTHER" id="PTHR12874">
    <property type="entry name" value="F-BOX ONLY PROTEIN 48-RELATED"/>
    <property type="match status" value="1"/>
</dbReference>
<keyword evidence="1 2" id="KW-0833">Ubl conjugation pathway</keyword>
<comment type="subunit">
    <text evidence="2">Component of the SCF-type E3 ligase complex.</text>
</comment>
<dbReference type="CDD" id="cd22151">
    <property type="entry name" value="F-box_AtGID2-like"/>
    <property type="match status" value="1"/>
</dbReference>
<dbReference type="PANTHER" id="PTHR12874:SF9">
    <property type="entry name" value="F-BOX ONLY PROTEIN 48"/>
    <property type="match status" value="1"/>
</dbReference>
<evidence type="ECO:0000313" key="4">
    <source>
        <dbReference type="EMBL" id="KAK4391072.1"/>
    </source>
</evidence>
<dbReference type="GO" id="GO:0005737">
    <property type="term" value="C:cytoplasm"/>
    <property type="evidence" value="ECO:0007669"/>
    <property type="project" value="TreeGrafter"/>
</dbReference>
<dbReference type="GO" id="GO:0005634">
    <property type="term" value="C:nucleus"/>
    <property type="evidence" value="ECO:0007669"/>
    <property type="project" value="UniProtKB-SubCell"/>
</dbReference>
<dbReference type="Gene3D" id="1.20.1280.50">
    <property type="match status" value="1"/>
</dbReference>
<dbReference type="InterPro" id="IPR045464">
    <property type="entry name" value="Hrt3/FBXO9_C"/>
</dbReference>